<dbReference type="OrthoDB" id="2428106at2"/>
<dbReference type="Proteomes" id="UP000003052">
    <property type="component" value="Unassembled WGS sequence"/>
</dbReference>
<keyword evidence="2" id="KW-0812">Transmembrane</keyword>
<protein>
    <submittedName>
        <fullName evidence="3">Uncharacterized protein</fullName>
    </submittedName>
</protein>
<reference evidence="3 4" key="1">
    <citation type="journal article" date="2011" name="J. Bacteriol.">
        <title>The Draft Genome of Planococcus donghaensis MPA1U2 Reveals Nonsporulation Pathways Controlled by a Conserved Spo0A Regulon.</title>
        <authorList>
            <person name="Pearson M.D."/>
            <person name="Noller H.F."/>
        </authorList>
    </citation>
    <scope>NUCLEOTIDE SEQUENCE [LARGE SCALE GENOMIC DNA]</scope>
    <source>
        <strain evidence="3 4">MPA1U2</strain>
    </source>
</reference>
<keyword evidence="2" id="KW-1133">Transmembrane helix</keyword>
<evidence type="ECO:0000313" key="3">
    <source>
        <dbReference type="EMBL" id="EGA89092.1"/>
    </source>
</evidence>
<feature type="compositionally biased region" description="Basic and acidic residues" evidence="1">
    <location>
        <begin position="102"/>
        <end position="116"/>
    </location>
</feature>
<feature type="compositionally biased region" description="Basic and acidic residues" evidence="1">
    <location>
        <begin position="125"/>
        <end position="134"/>
    </location>
</feature>
<feature type="transmembrane region" description="Helical" evidence="2">
    <location>
        <begin position="53"/>
        <end position="75"/>
    </location>
</feature>
<feature type="transmembrane region" description="Helical" evidence="2">
    <location>
        <begin position="6"/>
        <end position="22"/>
    </location>
</feature>
<dbReference type="AlphaFoldDB" id="E7RII6"/>
<comment type="caution">
    <text evidence="3">The sequence shown here is derived from an EMBL/GenBank/DDBJ whole genome shotgun (WGS) entry which is preliminary data.</text>
</comment>
<name>E7RII6_9BACL</name>
<keyword evidence="2" id="KW-0472">Membrane</keyword>
<evidence type="ECO:0000313" key="4">
    <source>
        <dbReference type="Proteomes" id="UP000003052"/>
    </source>
</evidence>
<evidence type="ECO:0000256" key="1">
    <source>
        <dbReference type="SAM" id="MobiDB-lite"/>
    </source>
</evidence>
<sequence>MIRLLVFLILAAIILALTYFRFKQFPLLKRMIISGGGLAAAAVALLMQGTYAWYIVALALVGMSFLAAFAFAKIITKERQEKLRIVEERREQKLQQTLKKSAALEKAPEIETDEKPMSFGMQSIDAEREEITRG</sequence>
<accession>E7RII6</accession>
<proteinExistence type="predicted"/>
<evidence type="ECO:0000256" key="2">
    <source>
        <dbReference type="SAM" id="Phobius"/>
    </source>
</evidence>
<dbReference type="eggNOG" id="ENOG5034413">
    <property type="taxonomic scope" value="Bacteria"/>
</dbReference>
<dbReference type="RefSeq" id="WP_008431465.1">
    <property type="nucleotide sequence ID" value="NZ_AEPB01000038.1"/>
</dbReference>
<feature type="region of interest" description="Disordered" evidence="1">
    <location>
        <begin position="97"/>
        <end position="134"/>
    </location>
</feature>
<organism evidence="3 4">
    <name type="scientific">Planococcus donghaensis MPA1U2</name>
    <dbReference type="NCBI Taxonomy" id="933115"/>
    <lineage>
        <taxon>Bacteria</taxon>
        <taxon>Bacillati</taxon>
        <taxon>Bacillota</taxon>
        <taxon>Bacilli</taxon>
        <taxon>Bacillales</taxon>
        <taxon>Caryophanaceae</taxon>
        <taxon>Planococcus</taxon>
    </lineage>
</organism>
<dbReference type="EMBL" id="AEPB01000038">
    <property type="protein sequence ID" value="EGA89092.1"/>
    <property type="molecule type" value="Genomic_DNA"/>
</dbReference>
<gene>
    <name evidence="3" type="ORF">GPDM_11490</name>
</gene>